<feature type="active site" description="Proton donor" evidence="3">
    <location>
        <position position="87"/>
    </location>
</feature>
<dbReference type="NCBIfam" id="TIGR02385">
    <property type="entry name" value="RelE_StbE"/>
    <property type="match status" value="1"/>
</dbReference>
<dbReference type="PANTHER" id="PTHR40588">
    <property type="entry name" value="MRNA INTERFERASE TOXIN YAFQ"/>
    <property type="match status" value="1"/>
</dbReference>
<evidence type="ECO:0000256" key="2">
    <source>
        <dbReference type="ARBA" id="ARBA00061366"/>
    </source>
</evidence>
<comment type="caution">
    <text evidence="4">The sequence shown here is derived from an EMBL/GenBank/DDBJ whole genome shotgun (WGS) entry which is preliminary data.</text>
</comment>
<sequence>MKYDIEFTGSFKKDIKRAKKQNKDLDKLFEVIEIIANGEKLEKKYKDHTLKGKYEGSRECHVEPDWLLIYEICDDVLMLMLYRVGSHSDLFKM</sequence>
<dbReference type="PIRSF" id="PIRSF006156">
    <property type="entry name" value="YafQ"/>
    <property type="match status" value="1"/>
</dbReference>
<dbReference type="InterPro" id="IPR007712">
    <property type="entry name" value="RelE/ParE_toxin"/>
</dbReference>
<dbReference type="FunFam" id="3.30.2310.20:FF:000003">
    <property type="entry name" value="Type II toxin-antitoxin system YafQ family toxin"/>
    <property type="match status" value="1"/>
</dbReference>
<dbReference type="eggNOG" id="COG3041">
    <property type="taxonomic scope" value="Bacteria"/>
</dbReference>
<dbReference type="OrthoDB" id="7030467at2"/>
<dbReference type="AlphaFoldDB" id="V2Y5L4"/>
<evidence type="ECO:0000256" key="3">
    <source>
        <dbReference type="PIRSR" id="PIRSR006156-1"/>
    </source>
</evidence>
<dbReference type="GO" id="GO:0006402">
    <property type="term" value="P:mRNA catabolic process"/>
    <property type="evidence" value="ECO:0007669"/>
    <property type="project" value="TreeGrafter"/>
</dbReference>
<dbReference type="SUPFAM" id="SSF143011">
    <property type="entry name" value="RelE-like"/>
    <property type="match status" value="1"/>
</dbReference>
<evidence type="ECO:0000256" key="1">
    <source>
        <dbReference type="ARBA" id="ARBA00022649"/>
    </source>
</evidence>
<dbReference type="RefSeq" id="WP_023354723.1">
    <property type="nucleotide sequence ID" value="NZ_KI535368.1"/>
</dbReference>
<keyword evidence="1" id="KW-1277">Toxin-antitoxin system</keyword>
<dbReference type="GO" id="GO:0006415">
    <property type="term" value="P:translational termination"/>
    <property type="evidence" value="ECO:0007669"/>
    <property type="project" value="TreeGrafter"/>
</dbReference>
<keyword evidence="5" id="KW-1185">Reference proteome</keyword>
<dbReference type="GO" id="GO:0004521">
    <property type="term" value="F:RNA endonuclease activity"/>
    <property type="evidence" value="ECO:0007669"/>
    <property type="project" value="TreeGrafter"/>
</dbReference>
<dbReference type="EMBL" id="ACIL03000013">
    <property type="protein sequence ID" value="ESL02981.1"/>
    <property type="molecule type" value="Genomic_DNA"/>
</dbReference>
<dbReference type="NCBIfam" id="TIGR00053">
    <property type="entry name" value="YafQ family addiction module toxin"/>
    <property type="match status" value="1"/>
</dbReference>
<reference evidence="4 5" key="1">
    <citation type="submission" date="2013-06" db="EMBL/GenBank/DDBJ databases">
        <authorList>
            <person name="Weinstock G."/>
            <person name="Sodergren E."/>
            <person name="Clifton S."/>
            <person name="Fulton L."/>
            <person name="Fulton B."/>
            <person name="Courtney L."/>
            <person name="Fronick C."/>
            <person name="Harrison M."/>
            <person name="Strong C."/>
            <person name="Farmer C."/>
            <person name="Delahaunty K."/>
            <person name="Markovic C."/>
            <person name="Hall O."/>
            <person name="Minx P."/>
            <person name="Tomlinson C."/>
            <person name="Mitreva M."/>
            <person name="Nelson J."/>
            <person name="Hou S."/>
            <person name="Wollam A."/>
            <person name="Pepin K.H."/>
            <person name="Johnson M."/>
            <person name="Bhonagiri V."/>
            <person name="Nash W.E."/>
            <person name="Warren W."/>
            <person name="Chinwalla A."/>
            <person name="Mardis E.R."/>
            <person name="Wilson R.K."/>
        </authorList>
    </citation>
    <scope>NUCLEOTIDE SEQUENCE [LARGE SCALE GENOMIC DNA]</scope>
    <source>
        <strain evidence="4 5">ATCC 51271</strain>
    </source>
</reference>
<dbReference type="Proteomes" id="UP000018227">
    <property type="component" value="Unassembled WGS sequence"/>
</dbReference>
<evidence type="ECO:0000313" key="5">
    <source>
        <dbReference type="Proteomes" id="UP000018227"/>
    </source>
</evidence>
<dbReference type="PANTHER" id="PTHR40588:SF1">
    <property type="entry name" value="MRNA INTERFERASE TOXIN YAFQ"/>
    <property type="match status" value="1"/>
</dbReference>
<comment type="similarity">
    <text evidence="2">Belongs to the RelE toxin family. YafQ subfamily.</text>
</comment>
<proteinExistence type="inferred from homology"/>
<dbReference type="STRING" id="592026.GCWU0000282_001852"/>
<dbReference type="Pfam" id="PF15738">
    <property type="entry name" value="YafQ_toxin"/>
    <property type="match status" value="1"/>
</dbReference>
<dbReference type="HOGENOM" id="CLU_161929_4_1_9"/>
<protein>
    <submittedName>
        <fullName evidence="4">Addiction module toxin, RelE/StbE family</fullName>
    </submittedName>
</protein>
<dbReference type="Gene3D" id="3.30.2310.20">
    <property type="entry name" value="RelE-like"/>
    <property type="match status" value="1"/>
</dbReference>
<organism evidence="4 5">
    <name type="scientific">Catonella morbi ATCC 51271</name>
    <dbReference type="NCBI Taxonomy" id="592026"/>
    <lineage>
        <taxon>Bacteria</taxon>
        <taxon>Bacillati</taxon>
        <taxon>Bacillota</taxon>
        <taxon>Clostridia</taxon>
        <taxon>Lachnospirales</taxon>
        <taxon>Lachnospiraceae</taxon>
        <taxon>Catonella</taxon>
    </lineage>
</organism>
<evidence type="ECO:0000313" key="4">
    <source>
        <dbReference type="EMBL" id="ESL02981.1"/>
    </source>
</evidence>
<dbReference type="InterPro" id="IPR035093">
    <property type="entry name" value="RelE/ParE_toxin_dom_sf"/>
</dbReference>
<accession>V2Y5L4</accession>
<dbReference type="InterPro" id="IPR004386">
    <property type="entry name" value="Toxin_YafQ-like"/>
</dbReference>
<gene>
    <name evidence="4" type="ORF">GCWU0000282_001852</name>
</gene>
<name>V2Y5L4_9FIRM</name>